<evidence type="ECO:0000256" key="3">
    <source>
        <dbReference type="ARBA" id="ARBA00022679"/>
    </source>
</evidence>
<dbReference type="PROSITE" id="PS50926">
    <property type="entry name" value="TRAM"/>
    <property type="match status" value="1"/>
</dbReference>
<dbReference type="SUPFAM" id="SSF102114">
    <property type="entry name" value="Radical SAM enzymes"/>
    <property type="match status" value="1"/>
</dbReference>
<keyword evidence="12" id="KW-0689">Ribosomal protein</keyword>
<dbReference type="GO" id="GO:0005840">
    <property type="term" value="C:ribosome"/>
    <property type="evidence" value="ECO:0007669"/>
    <property type="project" value="UniProtKB-KW"/>
</dbReference>
<dbReference type="PROSITE" id="PS51449">
    <property type="entry name" value="MTTASE_N"/>
    <property type="match status" value="1"/>
</dbReference>
<keyword evidence="7 8" id="KW-0411">Iron-sulfur</keyword>
<dbReference type="InterPro" id="IPR013848">
    <property type="entry name" value="Methylthiotransferase_N"/>
</dbReference>
<keyword evidence="3 8" id="KW-0808">Transferase</keyword>
<feature type="binding site" evidence="8">
    <location>
        <position position="12"/>
    </location>
    <ligand>
        <name>[4Fe-4S] cluster</name>
        <dbReference type="ChEBI" id="CHEBI:49883"/>
        <label>1</label>
    </ligand>
</feature>
<dbReference type="Proteomes" id="UP001489509">
    <property type="component" value="Unassembled WGS sequence"/>
</dbReference>
<keyword evidence="5 8" id="KW-0479">Metal-binding</keyword>
<dbReference type="InterPro" id="IPR005840">
    <property type="entry name" value="Ribosomal_uS12_MeSTrfase_RimO"/>
</dbReference>
<keyword evidence="1 8" id="KW-0004">4Fe-4S</keyword>
<organism evidence="12 13">
    <name type="scientific">Solibaculum intestinale</name>
    <dbReference type="NCBI Taxonomy" id="3133165"/>
    <lineage>
        <taxon>Bacteria</taxon>
        <taxon>Bacillati</taxon>
        <taxon>Bacillota</taxon>
        <taxon>Clostridia</taxon>
        <taxon>Eubacteriales</taxon>
        <taxon>Oscillospiraceae</taxon>
        <taxon>Solibaculum</taxon>
    </lineage>
</organism>
<keyword evidence="4 8" id="KW-0949">S-adenosyl-L-methionine</keyword>
<evidence type="ECO:0000256" key="8">
    <source>
        <dbReference type="HAMAP-Rule" id="MF_01865"/>
    </source>
</evidence>
<evidence type="ECO:0000256" key="2">
    <source>
        <dbReference type="ARBA" id="ARBA00022490"/>
    </source>
</evidence>
<dbReference type="Pfam" id="PF00919">
    <property type="entry name" value="UPF0004"/>
    <property type="match status" value="1"/>
</dbReference>
<evidence type="ECO:0000313" key="12">
    <source>
        <dbReference type="EMBL" id="MEQ2439797.1"/>
    </source>
</evidence>
<keyword evidence="12" id="KW-0687">Ribonucleoprotein</keyword>
<keyword evidence="6 8" id="KW-0408">Iron</keyword>
<evidence type="ECO:0000313" key="13">
    <source>
        <dbReference type="Proteomes" id="UP001489509"/>
    </source>
</evidence>
<dbReference type="InterPro" id="IPR012340">
    <property type="entry name" value="NA-bd_OB-fold"/>
</dbReference>
<evidence type="ECO:0000259" key="10">
    <source>
        <dbReference type="PROSITE" id="PS51449"/>
    </source>
</evidence>
<protein>
    <recommendedName>
        <fullName evidence="8">Ribosomal protein uS12 methylthiotransferase RimO</fullName>
        <shortName evidence="8">uS12 MTTase</shortName>
        <shortName evidence="8">uS12 methylthiotransferase</shortName>
        <ecNumber evidence="8">2.8.4.4</ecNumber>
    </recommendedName>
    <alternativeName>
        <fullName evidence="8">Ribosomal protein uS12 (aspartate-C(3))-methylthiotransferase</fullName>
    </alternativeName>
    <alternativeName>
        <fullName evidence="8">Ribosome maturation factor RimO</fullName>
    </alternativeName>
</protein>
<dbReference type="Pfam" id="PF04055">
    <property type="entry name" value="Radical_SAM"/>
    <property type="match status" value="1"/>
</dbReference>
<feature type="binding site" evidence="8">
    <location>
        <position position="155"/>
    </location>
    <ligand>
        <name>[4Fe-4S] cluster</name>
        <dbReference type="ChEBI" id="CHEBI:49883"/>
        <label>2</label>
        <note>4Fe-4S-S-AdoMet</note>
    </ligand>
</feature>
<dbReference type="SMART" id="SM00729">
    <property type="entry name" value="Elp3"/>
    <property type="match status" value="1"/>
</dbReference>
<comment type="caution">
    <text evidence="12">The sequence shown here is derived from an EMBL/GenBank/DDBJ whole genome shotgun (WGS) entry which is preliminary data.</text>
</comment>
<dbReference type="PROSITE" id="PS01278">
    <property type="entry name" value="MTTASE_RADICAL"/>
    <property type="match status" value="1"/>
</dbReference>
<accession>A0ABV1DXM6</accession>
<gene>
    <name evidence="8 12" type="primary">rimO</name>
    <name evidence="12" type="ORF">WMO26_03035</name>
</gene>
<feature type="binding site" evidence="8">
    <location>
        <position position="159"/>
    </location>
    <ligand>
        <name>[4Fe-4S] cluster</name>
        <dbReference type="ChEBI" id="CHEBI:49883"/>
        <label>2</label>
        <note>4Fe-4S-S-AdoMet</note>
    </ligand>
</feature>
<comment type="subcellular location">
    <subcellularLocation>
        <location evidence="8">Cytoplasm</location>
    </subcellularLocation>
</comment>
<dbReference type="PROSITE" id="PS51918">
    <property type="entry name" value="RADICAL_SAM"/>
    <property type="match status" value="1"/>
</dbReference>
<keyword evidence="2 8" id="KW-0963">Cytoplasm</keyword>
<dbReference type="SFLD" id="SFLDS00029">
    <property type="entry name" value="Radical_SAM"/>
    <property type="match status" value="1"/>
</dbReference>
<dbReference type="InterPro" id="IPR058240">
    <property type="entry name" value="rSAM_sf"/>
</dbReference>
<feature type="binding site" evidence="8">
    <location>
        <position position="82"/>
    </location>
    <ligand>
        <name>[4Fe-4S] cluster</name>
        <dbReference type="ChEBI" id="CHEBI:49883"/>
        <label>1</label>
    </ligand>
</feature>
<evidence type="ECO:0000256" key="1">
    <source>
        <dbReference type="ARBA" id="ARBA00022485"/>
    </source>
</evidence>
<name>A0ABV1DXM6_9FIRM</name>
<feature type="binding site" evidence="8">
    <location>
        <position position="162"/>
    </location>
    <ligand>
        <name>[4Fe-4S] cluster</name>
        <dbReference type="ChEBI" id="CHEBI:49883"/>
        <label>2</label>
        <note>4Fe-4S-S-AdoMet</note>
    </ligand>
</feature>
<dbReference type="Pfam" id="PF18693">
    <property type="entry name" value="TRAM_2"/>
    <property type="match status" value="1"/>
</dbReference>
<evidence type="ECO:0000256" key="5">
    <source>
        <dbReference type="ARBA" id="ARBA00022723"/>
    </source>
</evidence>
<dbReference type="InterPro" id="IPR007197">
    <property type="entry name" value="rSAM"/>
</dbReference>
<comment type="similarity">
    <text evidence="8">Belongs to the methylthiotransferase family. RimO subfamily.</text>
</comment>
<dbReference type="PANTHER" id="PTHR43837">
    <property type="entry name" value="RIBOSOMAL PROTEIN S12 METHYLTHIOTRANSFERASE RIMO"/>
    <property type="match status" value="1"/>
</dbReference>
<feature type="domain" description="Radical SAM core" evidence="11">
    <location>
        <begin position="141"/>
        <end position="371"/>
    </location>
</feature>
<feature type="domain" description="TRAM" evidence="9">
    <location>
        <begin position="374"/>
        <end position="442"/>
    </location>
</feature>
<dbReference type="EC" id="2.8.4.4" evidence="8"/>
<evidence type="ECO:0000256" key="7">
    <source>
        <dbReference type="ARBA" id="ARBA00023014"/>
    </source>
</evidence>
<dbReference type="InterPro" id="IPR002792">
    <property type="entry name" value="TRAM_dom"/>
</dbReference>
<dbReference type="CDD" id="cd01335">
    <property type="entry name" value="Radical_SAM"/>
    <property type="match status" value="1"/>
</dbReference>
<dbReference type="SFLD" id="SFLDF00274">
    <property type="entry name" value="ribosomal_protein_S12_methylth"/>
    <property type="match status" value="1"/>
</dbReference>
<dbReference type="InterPro" id="IPR023404">
    <property type="entry name" value="rSAM_horseshoe"/>
</dbReference>
<dbReference type="InterPro" id="IPR006638">
    <property type="entry name" value="Elp3/MiaA/NifB-like_rSAM"/>
</dbReference>
<dbReference type="InterPro" id="IPR005839">
    <property type="entry name" value="Methylthiotransferase"/>
</dbReference>
<sequence length="448" mass="50032">MNHKVGMISLGCPKNLVDGEMMLAKLRQAGFQIVTDVDEADAIIVNTCGFIEDAKKEAIDNILEMAQLKQEGTIRAVVVTGCLAERYREEVKKEIPEVDAVIGIGKNADIAQVVTDALAGTQTEAFPPKDRLCMNGERVLATPPFWAYLRIADGCDNRCSYCAIPMIRGRFRSRPMEEILEEAKTLVKNGAKELILIAQDTTRYGEDLYGELRLPLLLRELCKIDGLSWLRLLYCYPDRITDELLSVMAQEEKVLPYLDLPLQHADSAILRAMNRTGDRRSLTKLIQHIREMVPDVTLRTTLIVGFPGEGGKEFATLAQFIKDVRFDHLGCFTYSPEEGTPAAAMGSQVPEDVKQRRQEIIMEEQSRIVERRLKSKKGKTMPVLVEGFDAYAECWYGRTAADAPDIDGKVFFHVKAPVSPGDLLPVTVTGYLDYDLVGEEAEDGPRKS</sequence>
<feature type="binding site" evidence="8">
    <location>
        <position position="48"/>
    </location>
    <ligand>
        <name>[4Fe-4S] cluster</name>
        <dbReference type="ChEBI" id="CHEBI:49883"/>
        <label>1</label>
    </ligand>
</feature>
<comment type="catalytic activity">
    <reaction evidence="8">
        <text>L-aspartate(89)-[ribosomal protein uS12]-hydrogen + (sulfur carrier)-SH + AH2 + 2 S-adenosyl-L-methionine = 3-methylsulfanyl-L-aspartate(89)-[ribosomal protein uS12]-hydrogen + (sulfur carrier)-H + 5'-deoxyadenosine + L-methionine + A + S-adenosyl-L-homocysteine + 2 H(+)</text>
        <dbReference type="Rhea" id="RHEA:37087"/>
        <dbReference type="Rhea" id="RHEA-COMP:10460"/>
        <dbReference type="Rhea" id="RHEA-COMP:10461"/>
        <dbReference type="Rhea" id="RHEA-COMP:14737"/>
        <dbReference type="Rhea" id="RHEA-COMP:14739"/>
        <dbReference type="ChEBI" id="CHEBI:13193"/>
        <dbReference type="ChEBI" id="CHEBI:15378"/>
        <dbReference type="ChEBI" id="CHEBI:17319"/>
        <dbReference type="ChEBI" id="CHEBI:17499"/>
        <dbReference type="ChEBI" id="CHEBI:29917"/>
        <dbReference type="ChEBI" id="CHEBI:29961"/>
        <dbReference type="ChEBI" id="CHEBI:57844"/>
        <dbReference type="ChEBI" id="CHEBI:57856"/>
        <dbReference type="ChEBI" id="CHEBI:59789"/>
        <dbReference type="ChEBI" id="CHEBI:64428"/>
        <dbReference type="ChEBI" id="CHEBI:73599"/>
        <dbReference type="EC" id="2.8.4.4"/>
    </reaction>
</comment>
<dbReference type="GO" id="GO:0103039">
    <property type="term" value="F:protein methylthiotransferase activity"/>
    <property type="evidence" value="ECO:0007669"/>
    <property type="project" value="UniProtKB-EC"/>
</dbReference>
<keyword evidence="13" id="KW-1185">Reference proteome</keyword>
<dbReference type="SFLD" id="SFLDG01061">
    <property type="entry name" value="methylthiotransferase"/>
    <property type="match status" value="1"/>
</dbReference>
<comment type="function">
    <text evidence="8">Catalyzes the methylthiolation of an aspartic acid residue of ribosomal protein uS12.</text>
</comment>
<dbReference type="Gene3D" id="3.80.30.20">
    <property type="entry name" value="tm_1862 like domain"/>
    <property type="match status" value="1"/>
</dbReference>
<dbReference type="HAMAP" id="MF_01865">
    <property type="entry name" value="MTTase_RimO"/>
    <property type="match status" value="1"/>
</dbReference>
<dbReference type="RefSeq" id="WP_349218063.1">
    <property type="nucleotide sequence ID" value="NZ_JBBMFD010000003.1"/>
</dbReference>
<evidence type="ECO:0000259" key="11">
    <source>
        <dbReference type="PROSITE" id="PS51918"/>
    </source>
</evidence>
<proteinExistence type="inferred from homology"/>
<dbReference type="PANTHER" id="PTHR43837:SF1">
    <property type="entry name" value="RIBOSOMAL PROTEIN US12 METHYLTHIOTRANSFERASE RIMO"/>
    <property type="match status" value="1"/>
</dbReference>
<dbReference type="NCBIfam" id="TIGR00089">
    <property type="entry name" value="MiaB/RimO family radical SAM methylthiotransferase"/>
    <property type="match status" value="1"/>
</dbReference>
<dbReference type="EMBL" id="JBBMFD010000003">
    <property type="protein sequence ID" value="MEQ2439797.1"/>
    <property type="molecule type" value="Genomic_DNA"/>
</dbReference>
<evidence type="ECO:0000256" key="4">
    <source>
        <dbReference type="ARBA" id="ARBA00022691"/>
    </source>
</evidence>
<dbReference type="Gene3D" id="3.40.50.12160">
    <property type="entry name" value="Methylthiotransferase, N-terminal domain"/>
    <property type="match status" value="1"/>
</dbReference>
<dbReference type="SFLD" id="SFLDG01082">
    <property type="entry name" value="B12-binding_domain_containing"/>
    <property type="match status" value="1"/>
</dbReference>
<feature type="domain" description="MTTase N-terminal" evidence="10">
    <location>
        <begin position="3"/>
        <end position="119"/>
    </location>
</feature>
<dbReference type="InterPro" id="IPR038135">
    <property type="entry name" value="Methylthiotransferase_N_sf"/>
</dbReference>
<evidence type="ECO:0000259" key="9">
    <source>
        <dbReference type="PROSITE" id="PS50926"/>
    </source>
</evidence>
<comment type="cofactor">
    <cofactor evidence="8">
        <name>[4Fe-4S] cluster</name>
        <dbReference type="ChEBI" id="CHEBI:49883"/>
    </cofactor>
    <text evidence="8">Binds 2 [4Fe-4S] clusters. One cluster is coordinated with 3 cysteines and an exchangeable S-adenosyl-L-methionine.</text>
</comment>
<dbReference type="NCBIfam" id="TIGR01125">
    <property type="entry name" value="30S ribosomal protein S12 methylthiotransferase RimO"/>
    <property type="match status" value="1"/>
</dbReference>
<reference evidence="12 13" key="1">
    <citation type="submission" date="2024-03" db="EMBL/GenBank/DDBJ databases">
        <title>Human intestinal bacterial collection.</title>
        <authorList>
            <person name="Pauvert C."/>
            <person name="Hitch T.C.A."/>
            <person name="Clavel T."/>
        </authorList>
    </citation>
    <scope>NUCLEOTIDE SEQUENCE [LARGE SCALE GENOMIC DNA]</scope>
    <source>
        <strain evidence="12 13">CLA-JM-H44</strain>
    </source>
</reference>
<dbReference type="Gene3D" id="2.40.50.140">
    <property type="entry name" value="Nucleic acid-binding proteins"/>
    <property type="match status" value="1"/>
</dbReference>
<evidence type="ECO:0000256" key="6">
    <source>
        <dbReference type="ARBA" id="ARBA00023004"/>
    </source>
</evidence>
<dbReference type="InterPro" id="IPR020612">
    <property type="entry name" value="Methylthiotransferase_CS"/>
</dbReference>